<dbReference type="InterPro" id="IPR036291">
    <property type="entry name" value="NAD(P)-bd_dom_sf"/>
</dbReference>
<dbReference type="AlphaFoldDB" id="A0A8K0L2L1"/>
<dbReference type="GO" id="GO:0070402">
    <property type="term" value="F:NADPH binding"/>
    <property type="evidence" value="ECO:0007669"/>
    <property type="project" value="TreeGrafter"/>
</dbReference>
<dbReference type="FunFam" id="3.40.50.720:FF:000053">
    <property type="entry name" value="Quinone oxidoreductase 1"/>
    <property type="match status" value="1"/>
</dbReference>
<evidence type="ECO:0000256" key="2">
    <source>
        <dbReference type="ARBA" id="ARBA00023002"/>
    </source>
</evidence>
<reference evidence="6" key="1">
    <citation type="submission" date="2021-07" db="EMBL/GenBank/DDBJ databases">
        <title>Elsinoe batatas strain:CRI-CJ2 Genome sequencing and assembly.</title>
        <authorList>
            <person name="Huang L."/>
        </authorList>
    </citation>
    <scope>NUCLEOTIDE SEQUENCE</scope>
    <source>
        <strain evidence="6">CRI-CJ2</strain>
    </source>
</reference>
<keyword evidence="7" id="KW-1185">Reference proteome</keyword>
<protein>
    <recommendedName>
        <fullName evidence="4">Probable quinone oxidoreductase</fullName>
    </recommendedName>
    <alternativeName>
        <fullName evidence="3">NADPH:quinone reductase</fullName>
    </alternativeName>
</protein>
<dbReference type="SMART" id="SM00829">
    <property type="entry name" value="PKS_ER"/>
    <property type="match status" value="1"/>
</dbReference>
<dbReference type="InterPro" id="IPR020843">
    <property type="entry name" value="ER"/>
</dbReference>
<evidence type="ECO:0000313" key="7">
    <source>
        <dbReference type="Proteomes" id="UP000809789"/>
    </source>
</evidence>
<dbReference type="OrthoDB" id="48317at2759"/>
<name>A0A8K0L2L1_9PEZI</name>
<dbReference type="PANTHER" id="PTHR48106:SF13">
    <property type="entry name" value="QUINONE OXIDOREDUCTASE-RELATED"/>
    <property type="match status" value="1"/>
</dbReference>
<keyword evidence="1" id="KW-0521">NADP</keyword>
<dbReference type="SUPFAM" id="SSF50129">
    <property type="entry name" value="GroES-like"/>
    <property type="match status" value="1"/>
</dbReference>
<evidence type="ECO:0000256" key="3">
    <source>
        <dbReference type="ARBA" id="ARBA00043088"/>
    </source>
</evidence>
<dbReference type="InterPro" id="IPR013154">
    <property type="entry name" value="ADH-like_N"/>
</dbReference>
<dbReference type="GO" id="GO:0008270">
    <property type="term" value="F:zinc ion binding"/>
    <property type="evidence" value="ECO:0007669"/>
    <property type="project" value="InterPro"/>
</dbReference>
<dbReference type="PROSITE" id="PS01162">
    <property type="entry name" value="QOR_ZETA_CRYSTAL"/>
    <property type="match status" value="1"/>
</dbReference>
<dbReference type="Proteomes" id="UP000809789">
    <property type="component" value="Unassembled WGS sequence"/>
</dbReference>
<dbReference type="Gene3D" id="3.90.180.10">
    <property type="entry name" value="Medium-chain alcohol dehydrogenases, catalytic domain"/>
    <property type="match status" value="1"/>
</dbReference>
<sequence>MSFLPRLRQITTHITTRTPSITTRHQSIPSTPRFPIRTMSTSLPTAMKGVTIQKTGGVDVLEYKTDLPLPQPKEGQVLIHNSFIGVNYIDTYFRTGLYPAPSFPYMLGREASGTIVSAPQGTPHGLKEGDKVVYMSEATYAEYTAAPAGKVVRIPEGLKEDVAAAALLQGLTALTLIKETYEVKKGDWVLVHAAAGGVGLWLCQLLKAVGAKTIATASTEDKRKLATENGADVVVGYGEEEVKAAVKEHTNGEGVKAVFDGVGKATFDLSLDVLARKGTMASFGNASGAVPPFAISRLTAKNAKVARPTLFNYVATREEFETYTNQLFDYVLKDKLNVRIHEEYPLKESARAHTDIEGRVTTGKLLLKP</sequence>
<dbReference type="GO" id="GO:0003960">
    <property type="term" value="F:quinone reductase (NADPH) activity"/>
    <property type="evidence" value="ECO:0007669"/>
    <property type="project" value="InterPro"/>
</dbReference>
<feature type="domain" description="Enoyl reductase (ER)" evidence="5">
    <location>
        <begin position="56"/>
        <end position="367"/>
    </location>
</feature>
<evidence type="ECO:0000256" key="1">
    <source>
        <dbReference type="ARBA" id="ARBA00022857"/>
    </source>
</evidence>
<gene>
    <name evidence="6" type="ORF">KVT40_004392</name>
</gene>
<dbReference type="Pfam" id="PF08240">
    <property type="entry name" value="ADH_N"/>
    <property type="match status" value="1"/>
</dbReference>
<dbReference type="InterPro" id="IPR011032">
    <property type="entry name" value="GroES-like_sf"/>
</dbReference>
<dbReference type="InterPro" id="IPR002364">
    <property type="entry name" value="Quin_OxRdtase/zeta-crystal_CS"/>
</dbReference>
<proteinExistence type="predicted"/>
<dbReference type="CDD" id="cd05286">
    <property type="entry name" value="QOR2"/>
    <property type="match status" value="1"/>
</dbReference>
<dbReference type="GO" id="GO:0005829">
    <property type="term" value="C:cytosol"/>
    <property type="evidence" value="ECO:0007669"/>
    <property type="project" value="TreeGrafter"/>
</dbReference>
<dbReference type="InterPro" id="IPR047618">
    <property type="entry name" value="QOR-like"/>
</dbReference>
<organism evidence="6 7">
    <name type="scientific">Elsinoe batatas</name>
    <dbReference type="NCBI Taxonomy" id="2601811"/>
    <lineage>
        <taxon>Eukaryota</taxon>
        <taxon>Fungi</taxon>
        <taxon>Dikarya</taxon>
        <taxon>Ascomycota</taxon>
        <taxon>Pezizomycotina</taxon>
        <taxon>Dothideomycetes</taxon>
        <taxon>Dothideomycetidae</taxon>
        <taxon>Myriangiales</taxon>
        <taxon>Elsinoaceae</taxon>
        <taxon>Elsinoe</taxon>
    </lineage>
</organism>
<accession>A0A8K0L2L1</accession>
<dbReference type="GO" id="GO:0035925">
    <property type="term" value="F:mRNA 3'-UTR AU-rich region binding"/>
    <property type="evidence" value="ECO:0007669"/>
    <property type="project" value="TreeGrafter"/>
</dbReference>
<dbReference type="EMBL" id="JAESVG020000004">
    <property type="protein sequence ID" value="KAG8628519.1"/>
    <property type="molecule type" value="Genomic_DNA"/>
</dbReference>
<comment type="caution">
    <text evidence="6">The sequence shown here is derived from an EMBL/GenBank/DDBJ whole genome shotgun (WGS) entry which is preliminary data.</text>
</comment>
<dbReference type="InterPro" id="IPR013149">
    <property type="entry name" value="ADH-like_C"/>
</dbReference>
<evidence type="ECO:0000313" key="6">
    <source>
        <dbReference type="EMBL" id="KAG8628519.1"/>
    </source>
</evidence>
<evidence type="ECO:0000256" key="4">
    <source>
        <dbReference type="ARBA" id="ARBA00070796"/>
    </source>
</evidence>
<evidence type="ECO:0000259" key="5">
    <source>
        <dbReference type="SMART" id="SM00829"/>
    </source>
</evidence>
<dbReference type="Pfam" id="PF00107">
    <property type="entry name" value="ADH_zinc_N"/>
    <property type="match status" value="1"/>
</dbReference>
<dbReference type="Gene3D" id="3.40.50.720">
    <property type="entry name" value="NAD(P)-binding Rossmann-like Domain"/>
    <property type="match status" value="1"/>
</dbReference>
<dbReference type="PANTHER" id="PTHR48106">
    <property type="entry name" value="QUINONE OXIDOREDUCTASE PIG3-RELATED"/>
    <property type="match status" value="1"/>
</dbReference>
<dbReference type="SUPFAM" id="SSF51735">
    <property type="entry name" value="NAD(P)-binding Rossmann-fold domains"/>
    <property type="match status" value="1"/>
</dbReference>
<keyword evidence="2" id="KW-0560">Oxidoreductase</keyword>